<dbReference type="Proteomes" id="UP001321741">
    <property type="component" value="Chromosome"/>
</dbReference>
<organism evidence="3 4">
    <name type="scientific">Lactobacillus xylocopicola</name>
    <dbReference type="NCBI Taxonomy" id="2976676"/>
    <lineage>
        <taxon>Bacteria</taxon>
        <taxon>Bacillati</taxon>
        <taxon>Bacillota</taxon>
        <taxon>Bacilli</taxon>
        <taxon>Lactobacillales</taxon>
        <taxon>Lactobacillaceae</taxon>
        <taxon>Lactobacillus</taxon>
    </lineage>
</organism>
<keyword evidence="1" id="KW-0812">Transmembrane</keyword>
<sequence>MNIILGIEQDMIFLGPLYNSLAQHYATEVNHFALIKMIMLALDKTIFYFLVFMVLRLFWLLLVRRRRTIRSEAMVWLFAFYVLMVLMLTTFRNAYFPWALSFNWHRPLSDINLVFLRETWKMFYAQSRLDFIYNSFGNVVCFIPFGFLAPVVFSKKQSFARVVIAGIIFSVLIEGLQFLLGTGVSDIDDVFFNLCGAALGYLLYLLCWRIRQKLQTR</sequence>
<feature type="domain" description="VanZ-like" evidence="2">
    <location>
        <begin position="78"/>
        <end position="207"/>
    </location>
</feature>
<keyword evidence="4" id="KW-1185">Reference proteome</keyword>
<dbReference type="InterPro" id="IPR053150">
    <property type="entry name" value="Teicoplanin_resist-assoc"/>
</dbReference>
<keyword evidence="1" id="KW-1133">Transmembrane helix</keyword>
<evidence type="ECO:0000313" key="4">
    <source>
        <dbReference type="Proteomes" id="UP001321741"/>
    </source>
</evidence>
<dbReference type="PANTHER" id="PTHR36834:SF1">
    <property type="entry name" value="INTEGRAL MEMBRANE PROTEIN"/>
    <property type="match status" value="1"/>
</dbReference>
<reference evidence="3 4" key="1">
    <citation type="journal article" date="2023" name="Microbiol. Spectr.">
        <title>Symbiosis of Carpenter Bees with Uncharacterized Lactic Acid Bacteria Showing NAD Auxotrophy.</title>
        <authorList>
            <person name="Kawasaki S."/>
            <person name="Ozawa K."/>
            <person name="Mori T."/>
            <person name="Yamamoto A."/>
            <person name="Ito M."/>
            <person name="Ohkuma M."/>
            <person name="Sakamoto M."/>
            <person name="Matsutani M."/>
        </authorList>
    </citation>
    <scope>NUCLEOTIDE SEQUENCE [LARGE SCALE GENOMIC DNA]</scope>
    <source>
        <strain evidence="3 4">Kim32-2</strain>
    </source>
</reference>
<dbReference type="EMBL" id="AP026803">
    <property type="protein sequence ID" value="BDR60329.1"/>
    <property type="molecule type" value="Genomic_DNA"/>
</dbReference>
<name>A0ABN6SL25_9LACO</name>
<dbReference type="PANTHER" id="PTHR36834">
    <property type="entry name" value="MEMBRANE PROTEIN-RELATED"/>
    <property type="match status" value="1"/>
</dbReference>
<feature type="transmembrane region" description="Helical" evidence="1">
    <location>
        <begin position="75"/>
        <end position="95"/>
    </location>
</feature>
<feature type="transmembrane region" description="Helical" evidence="1">
    <location>
        <begin position="131"/>
        <end position="152"/>
    </location>
</feature>
<proteinExistence type="predicted"/>
<feature type="transmembrane region" description="Helical" evidence="1">
    <location>
        <begin position="159"/>
        <end position="178"/>
    </location>
</feature>
<feature type="transmembrane region" description="Helical" evidence="1">
    <location>
        <begin position="190"/>
        <end position="208"/>
    </location>
</feature>
<keyword evidence="1" id="KW-0472">Membrane</keyword>
<evidence type="ECO:0000256" key="1">
    <source>
        <dbReference type="SAM" id="Phobius"/>
    </source>
</evidence>
<evidence type="ECO:0000313" key="3">
    <source>
        <dbReference type="EMBL" id="BDR60329.1"/>
    </source>
</evidence>
<gene>
    <name evidence="3" type="primary">vanZ</name>
    <name evidence="3" type="ORF">KIM322_05900</name>
</gene>
<dbReference type="Pfam" id="PF04892">
    <property type="entry name" value="VanZ"/>
    <property type="match status" value="1"/>
</dbReference>
<feature type="transmembrane region" description="Helical" evidence="1">
    <location>
        <begin position="46"/>
        <end position="63"/>
    </location>
</feature>
<dbReference type="InterPro" id="IPR006976">
    <property type="entry name" value="VanZ-like"/>
</dbReference>
<evidence type="ECO:0000259" key="2">
    <source>
        <dbReference type="Pfam" id="PF04892"/>
    </source>
</evidence>
<protein>
    <submittedName>
        <fullName evidence="3">Glycopeptide antibiotics resistance protein</fullName>
    </submittedName>
</protein>
<accession>A0ABN6SL25</accession>